<dbReference type="PANTHER" id="PTHR34215">
    <property type="entry name" value="BLL0784 PROTEIN"/>
    <property type="match status" value="1"/>
</dbReference>
<dbReference type="SUPFAM" id="SSF64376">
    <property type="entry name" value="YlxR-like"/>
    <property type="match status" value="1"/>
</dbReference>
<dbReference type="AlphaFoldDB" id="A0A448ZZI0"/>
<dbReference type="RefSeq" id="WP_129619932.1">
    <property type="nucleotide sequence ID" value="NZ_BPLX01000001.1"/>
</dbReference>
<organism evidence="2">
    <name type="scientific">Metamycoplasma salivarium</name>
    <name type="common">Mycoplasma salivarium</name>
    <dbReference type="NCBI Taxonomy" id="2124"/>
    <lineage>
        <taxon>Bacteria</taxon>
        <taxon>Bacillati</taxon>
        <taxon>Mycoplasmatota</taxon>
        <taxon>Mycoplasmoidales</taxon>
        <taxon>Metamycoplasmataceae</taxon>
        <taxon>Metamycoplasma</taxon>
    </lineage>
</organism>
<dbReference type="InterPro" id="IPR007393">
    <property type="entry name" value="YlxR_dom"/>
</dbReference>
<evidence type="ECO:0000259" key="1">
    <source>
        <dbReference type="Pfam" id="PF04296"/>
    </source>
</evidence>
<dbReference type="InterPro" id="IPR037465">
    <property type="entry name" value="YlxR"/>
</dbReference>
<protein>
    <submittedName>
        <fullName evidence="2">Putative transcription termination factor</fullName>
    </submittedName>
</protein>
<geneLocation type="plasmid" evidence="2">
    <name>2</name>
</geneLocation>
<gene>
    <name evidence="2" type="ORF">NCTC10113_01550</name>
</gene>
<feature type="domain" description="YlxR" evidence="1">
    <location>
        <begin position="11"/>
        <end position="84"/>
    </location>
</feature>
<dbReference type="PANTHER" id="PTHR34215:SF1">
    <property type="entry name" value="YLXR DOMAIN-CONTAINING PROTEIN"/>
    <property type="match status" value="1"/>
</dbReference>
<dbReference type="Pfam" id="PF04296">
    <property type="entry name" value="YlxR"/>
    <property type="match status" value="1"/>
</dbReference>
<keyword evidence="2" id="KW-0614">Plasmid</keyword>
<accession>A0A448ZZI0</accession>
<sequence>MMKTENKIISRKSIVDGQIYPISELIRFAKLKNGEVHFDPESNLKGKGAYCLNNISQLDILFKRKLLNKTFRQNIDIEMYNTIKSEVDEWIKSKIKENQI</sequence>
<dbReference type="InterPro" id="IPR035931">
    <property type="entry name" value="YlxR-like_sf"/>
</dbReference>
<reference evidence="2" key="1">
    <citation type="submission" date="2019-01" db="EMBL/GenBank/DDBJ databases">
        <authorList>
            <consortium name="Pathogen Informatics"/>
        </authorList>
    </citation>
    <scope>NUCLEOTIDE SEQUENCE [LARGE SCALE GENOMIC DNA]</scope>
    <source>
        <strain evidence="2">NCTC10113</strain>
    </source>
</reference>
<evidence type="ECO:0000313" key="2">
    <source>
        <dbReference type="EMBL" id="VEU56635.1"/>
    </source>
</evidence>
<dbReference type="EMBL" id="LR214939">
    <property type="protein sequence ID" value="VEU56635.1"/>
    <property type="molecule type" value="Genomic_DNA"/>
</dbReference>
<dbReference type="Gene3D" id="3.30.1230.10">
    <property type="entry name" value="YlxR-like"/>
    <property type="match status" value="1"/>
</dbReference>
<proteinExistence type="predicted"/>
<name>A0A448ZZI0_METSV</name>